<sequence>MEFISLMEIIGTVAFAVSGALAAIEKTLAVRLAALKMNWPLGRVSVLEK</sequence>
<evidence type="ECO:0000313" key="2">
    <source>
        <dbReference type="Proteomes" id="UP001065549"/>
    </source>
</evidence>
<dbReference type="EMBL" id="JAOSHN010000006">
    <property type="protein sequence ID" value="MCU7379683.1"/>
    <property type="molecule type" value="Genomic_DNA"/>
</dbReference>
<protein>
    <submittedName>
        <fullName evidence="1">TRIC cation channel family protein</fullName>
    </submittedName>
</protein>
<organism evidence="1 2">
    <name type="scientific">Hominibacterium faecale</name>
    <dbReference type="NCBI Taxonomy" id="2839743"/>
    <lineage>
        <taxon>Bacteria</taxon>
        <taxon>Bacillati</taxon>
        <taxon>Bacillota</taxon>
        <taxon>Clostridia</taxon>
        <taxon>Peptostreptococcales</taxon>
        <taxon>Anaerovoracaceae</taxon>
        <taxon>Hominibacterium</taxon>
    </lineage>
</organism>
<dbReference type="AlphaFoldDB" id="A0A9J6QVV5"/>
<dbReference type="Proteomes" id="UP001065549">
    <property type="component" value="Unassembled WGS sequence"/>
</dbReference>
<evidence type="ECO:0000313" key="1">
    <source>
        <dbReference type="EMBL" id="MCU7379683.1"/>
    </source>
</evidence>
<reference evidence="1" key="1">
    <citation type="submission" date="2022-09" db="EMBL/GenBank/DDBJ databases">
        <title>Culturomic study of gut microbiota in children with autism spectrum disorder.</title>
        <authorList>
            <person name="Efimov B.A."/>
            <person name="Chaplin A.V."/>
            <person name="Sokolova S.R."/>
            <person name="Pikina A.P."/>
            <person name="Korzhanova M."/>
            <person name="Belova V."/>
            <person name="Korostin D."/>
        </authorList>
    </citation>
    <scope>NUCLEOTIDE SEQUENCE</scope>
    <source>
        <strain evidence="1">ASD5510</strain>
    </source>
</reference>
<comment type="caution">
    <text evidence="1">The sequence shown here is derived from an EMBL/GenBank/DDBJ whole genome shotgun (WGS) entry which is preliminary data.</text>
</comment>
<dbReference type="RefSeq" id="WP_253020905.1">
    <property type="nucleotide sequence ID" value="NZ_JAJAGH010000013.1"/>
</dbReference>
<gene>
    <name evidence="1" type="ORF">OBO34_15160</name>
</gene>
<name>A0A9J6QVV5_9FIRM</name>
<accession>A0A9J6QVV5</accession>
<proteinExistence type="predicted"/>
<keyword evidence="2" id="KW-1185">Reference proteome</keyword>